<organism evidence="4 5">
    <name type="scientific">Rhododendron griersonianum</name>
    <dbReference type="NCBI Taxonomy" id="479676"/>
    <lineage>
        <taxon>Eukaryota</taxon>
        <taxon>Viridiplantae</taxon>
        <taxon>Streptophyta</taxon>
        <taxon>Embryophyta</taxon>
        <taxon>Tracheophyta</taxon>
        <taxon>Spermatophyta</taxon>
        <taxon>Magnoliopsida</taxon>
        <taxon>eudicotyledons</taxon>
        <taxon>Gunneridae</taxon>
        <taxon>Pentapetalae</taxon>
        <taxon>asterids</taxon>
        <taxon>Ericales</taxon>
        <taxon>Ericaceae</taxon>
        <taxon>Ericoideae</taxon>
        <taxon>Rhodoreae</taxon>
        <taxon>Rhododendron</taxon>
    </lineage>
</organism>
<sequence>MGSGLSFAMVEANFYSGSVRMVAAKVVGGGEGMIDEVVGGGRDGSRNSAMVVAAMDGDEGRRRGGGGVLRRRRFSLPPHSLFYPFSSSSPFLPSALVLGHRSWAAHFSDFWAIALRRVGVVVVISCPGPSSPAGGFLAPLVCLAASGFSKMIGRIVLIRRFGGMGVKGMRPPWSAFLIVLGAVFGWRSLMRSSLDEGSTWRLGSNLCFSIVILGFVERWFLGVLIITFGSEATKLGSRREHFTKPFEFTSEHICTFTNIFDKRNLIGPTQFGEVYRGKICEGVPGSKTKNVIVKIWDEKSDPLVGKDEYLMVKARRSSWIFYLLYNFTWLPRIKVALGFARLLEFLHGHDKPYLVFNIDACHIMLDQEFNPIIFDFGLMSGGIIGMQHDLSCDAFSYGVILIELIAKIAIDLEKSVKLMDLPDERAKLV</sequence>
<evidence type="ECO:0008006" key="6">
    <source>
        <dbReference type="Google" id="ProtNLM"/>
    </source>
</evidence>
<proteinExistence type="predicted"/>
<gene>
    <name evidence="4" type="ORF">RHGRI_012149</name>
</gene>
<keyword evidence="3" id="KW-0472">Membrane</keyword>
<reference evidence="4" key="1">
    <citation type="submission" date="2020-08" db="EMBL/GenBank/DDBJ databases">
        <title>Plant Genome Project.</title>
        <authorList>
            <person name="Zhang R.-G."/>
        </authorList>
    </citation>
    <scope>NUCLEOTIDE SEQUENCE</scope>
    <source>
        <strain evidence="4">WSP0</strain>
        <tissue evidence="4">Leaf</tissue>
    </source>
</reference>
<feature type="transmembrane region" description="Helical" evidence="3">
    <location>
        <begin position="136"/>
        <end position="157"/>
    </location>
</feature>
<evidence type="ECO:0000313" key="4">
    <source>
        <dbReference type="EMBL" id="KAG5554505.1"/>
    </source>
</evidence>
<evidence type="ECO:0000256" key="2">
    <source>
        <dbReference type="ARBA" id="ARBA00022840"/>
    </source>
</evidence>
<protein>
    <recommendedName>
        <fullName evidence="6">Protein kinase domain-containing protein</fullName>
    </recommendedName>
</protein>
<evidence type="ECO:0000256" key="1">
    <source>
        <dbReference type="ARBA" id="ARBA00022741"/>
    </source>
</evidence>
<keyword evidence="1" id="KW-0547">Nucleotide-binding</keyword>
<feature type="transmembrane region" description="Helical" evidence="3">
    <location>
        <begin position="169"/>
        <end position="186"/>
    </location>
</feature>
<dbReference type="InterPro" id="IPR011009">
    <property type="entry name" value="Kinase-like_dom_sf"/>
</dbReference>
<accession>A0AAV6KPS1</accession>
<comment type="caution">
    <text evidence="4">The sequence shown here is derived from an EMBL/GenBank/DDBJ whole genome shotgun (WGS) entry which is preliminary data.</text>
</comment>
<feature type="transmembrane region" description="Helical" evidence="3">
    <location>
        <begin position="206"/>
        <end position="229"/>
    </location>
</feature>
<dbReference type="GO" id="GO:0005886">
    <property type="term" value="C:plasma membrane"/>
    <property type="evidence" value="ECO:0007669"/>
    <property type="project" value="TreeGrafter"/>
</dbReference>
<dbReference type="PANTHER" id="PTHR27001:SF931">
    <property type="entry name" value="OS11G0664100 PROTEIN"/>
    <property type="match status" value="1"/>
</dbReference>
<dbReference type="PANTHER" id="PTHR27001">
    <property type="entry name" value="OS01G0253100 PROTEIN"/>
    <property type="match status" value="1"/>
</dbReference>
<name>A0AAV6KPS1_9ERIC</name>
<keyword evidence="2" id="KW-0067">ATP-binding</keyword>
<keyword evidence="5" id="KW-1185">Reference proteome</keyword>
<dbReference type="AlphaFoldDB" id="A0AAV6KPS1"/>
<evidence type="ECO:0000313" key="5">
    <source>
        <dbReference type="Proteomes" id="UP000823749"/>
    </source>
</evidence>
<dbReference type="GO" id="GO:0005524">
    <property type="term" value="F:ATP binding"/>
    <property type="evidence" value="ECO:0007669"/>
    <property type="project" value="UniProtKB-KW"/>
</dbReference>
<dbReference type="SUPFAM" id="SSF56112">
    <property type="entry name" value="Protein kinase-like (PK-like)"/>
    <property type="match status" value="1"/>
</dbReference>
<dbReference type="Proteomes" id="UP000823749">
    <property type="component" value="Chromosome 4"/>
</dbReference>
<evidence type="ECO:0000256" key="3">
    <source>
        <dbReference type="SAM" id="Phobius"/>
    </source>
</evidence>
<dbReference type="Gene3D" id="3.30.200.20">
    <property type="entry name" value="Phosphorylase Kinase, domain 1"/>
    <property type="match status" value="1"/>
</dbReference>
<keyword evidence="3" id="KW-0812">Transmembrane</keyword>
<dbReference type="EMBL" id="JACTNZ010000004">
    <property type="protein sequence ID" value="KAG5554505.1"/>
    <property type="molecule type" value="Genomic_DNA"/>
</dbReference>
<dbReference type="Gene3D" id="1.10.510.10">
    <property type="entry name" value="Transferase(Phosphotransferase) domain 1"/>
    <property type="match status" value="1"/>
</dbReference>
<keyword evidence="3" id="KW-1133">Transmembrane helix</keyword>